<gene>
    <name evidence="1" type="ORF">N8I86_32585</name>
</gene>
<dbReference type="InterPro" id="IPR036390">
    <property type="entry name" value="WH_DNA-bd_sf"/>
</dbReference>
<evidence type="ECO:0000313" key="2">
    <source>
        <dbReference type="Proteomes" id="UP001060733"/>
    </source>
</evidence>
<dbReference type="Proteomes" id="UP001060733">
    <property type="component" value="Chromosome"/>
</dbReference>
<protein>
    <submittedName>
        <fullName evidence="1">MarR family transcriptional regulator</fullName>
    </submittedName>
</protein>
<dbReference type="SUPFAM" id="SSF46785">
    <property type="entry name" value="Winged helix' DNA-binding domain"/>
    <property type="match status" value="1"/>
</dbReference>
<name>A0ABY6EXC6_9ACTN</name>
<organism evidence="1 2">
    <name type="scientific">Streptomyces albidocamelliae</name>
    <dbReference type="NCBI Taxonomy" id="2981135"/>
    <lineage>
        <taxon>Bacteria</taxon>
        <taxon>Bacillati</taxon>
        <taxon>Actinomycetota</taxon>
        <taxon>Actinomycetes</taxon>
        <taxon>Kitasatosporales</taxon>
        <taxon>Streptomycetaceae</taxon>
        <taxon>Streptomyces</taxon>
    </lineage>
</organism>
<sequence length="148" mass="15427">MTTTAPRVDGRAIGLAHYASRAVLEHVLAPHGVTFLQFVTLRLASVTDGPAGETALIDGVAGTVKVDEAEVRRAIGDLHGAGLLTSEEPSGVRLTEAGRELYATAAAETTAIADRLYAGIPEEDRSVAGRVLALVTERADAELAALRK</sequence>
<evidence type="ECO:0000313" key="1">
    <source>
        <dbReference type="EMBL" id="UXY39043.1"/>
    </source>
</evidence>
<keyword evidence="2" id="KW-1185">Reference proteome</keyword>
<dbReference type="EMBL" id="CP106795">
    <property type="protein sequence ID" value="UXY39043.1"/>
    <property type="molecule type" value="Genomic_DNA"/>
</dbReference>
<dbReference type="RefSeq" id="WP_263279388.1">
    <property type="nucleotide sequence ID" value="NZ_CP106795.1"/>
</dbReference>
<dbReference type="Gene3D" id="1.10.10.10">
    <property type="entry name" value="Winged helix-like DNA-binding domain superfamily/Winged helix DNA-binding domain"/>
    <property type="match status" value="1"/>
</dbReference>
<reference evidence="1" key="1">
    <citation type="submission" date="2022-10" db="EMBL/GenBank/DDBJ databases">
        <authorList>
            <person name="Mo P."/>
        </authorList>
    </citation>
    <scope>NUCLEOTIDE SEQUENCE</scope>
    <source>
        <strain evidence="1">HUAS 14-6</strain>
    </source>
</reference>
<dbReference type="InterPro" id="IPR036388">
    <property type="entry name" value="WH-like_DNA-bd_sf"/>
</dbReference>
<accession>A0ABY6EXC6</accession>
<proteinExistence type="predicted"/>